<dbReference type="SUPFAM" id="SSF57716">
    <property type="entry name" value="Glucocorticoid receptor-like (DNA-binding domain)"/>
    <property type="match status" value="1"/>
</dbReference>
<reference evidence="15" key="1">
    <citation type="submission" date="2020-05" db="EMBL/GenBank/DDBJ databases">
        <authorList>
            <person name="Chiriac C."/>
            <person name="Salcher M."/>
            <person name="Ghai R."/>
            <person name="Kavagutti S V."/>
        </authorList>
    </citation>
    <scope>NUCLEOTIDE SEQUENCE</scope>
</reference>
<dbReference type="SUPFAM" id="SSF81624">
    <property type="entry name" value="N-terminal domain of MutM-like DNA repair proteins"/>
    <property type="match status" value="1"/>
</dbReference>
<dbReference type="PROSITE" id="PS51068">
    <property type="entry name" value="FPG_CAT"/>
    <property type="match status" value="1"/>
</dbReference>
<dbReference type="Gene3D" id="1.10.8.50">
    <property type="match status" value="1"/>
</dbReference>
<dbReference type="SUPFAM" id="SSF46946">
    <property type="entry name" value="S13-like H2TH domain"/>
    <property type="match status" value="1"/>
</dbReference>
<dbReference type="SMART" id="SM00898">
    <property type="entry name" value="Fapy_DNA_glyco"/>
    <property type="match status" value="1"/>
</dbReference>
<evidence type="ECO:0000256" key="12">
    <source>
        <dbReference type="ARBA" id="ARBA00023295"/>
    </source>
</evidence>
<keyword evidence="6" id="KW-0378">Hydrolase</keyword>
<evidence type="ECO:0000256" key="7">
    <source>
        <dbReference type="ARBA" id="ARBA00022833"/>
    </source>
</evidence>
<comment type="similarity">
    <text evidence="1">Belongs to the FPG family.</text>
</comment>
<dbReference type="PANTHER" id="PTHR42697:SF3">
    <property type="entry name" value="ENDONUCLEASE 8 1"/>
    <property type="match status" value="1"/>
</dbReference>
<dbReference type="SMART" id="SM01232">
    <property type="entry name" value="H2TH"/>
    <property type="match status" value="1"/>
</dbReference>
<keyword evidence="5" id="KW-0863">Zinc-finger</keyword>
<evidence type="ECO:0000313" key="15">
    <source>
        <dbReference type="EMBL" id="CAB4629791.1"/>
    </source>
</evidence>
<evidence type="ECO:0000256" key="11">
    <source>
        <dbReference type="ARBA" id="ARBA00023268"/>
    </source>
</evidence>
<dbReference type="InterPro" id="IPR035937">
    <property type="entry name" value="FPG_N"/>
</dbReference>
<feature type="domain" description="Formamidopyrimidine-DNA glycosylase catalytic" evidence="14">
    <location>
        <begin position="2"/>
        <end position="77"/>
    </location>
</feature>
<keyword evidence="11" id="KW-0511">Multifunctional enzyme</keyword>
<dbReference type="Gene3D" id="3.20.190.10">
    <property type="entry name" value="MutM-like, N-terminal"/>
    <property type="match status" value="1"/>
</dbReference>
<evidence type="ECO:0000256" key="5">
    <source>
        <dbReference type="ARBA" id="ARBA00022771"/>
    </source>
</evidence>
<dbReference type="Pfam" id="PF06831">
    <property type="entry name" value="H2TH"/>
    <property type="match status" value="1"/>
</dbReference>
<keyword evidence="9" id="KW-0234">DNA repair</keyword>
<dbReference type="PROSITE" id="PS51066">
    <property type="entry name" value="ZF_FPG_2"/>
    <property type="match status" value="1"/>
</dbReference>
<evidence type="ECO:0000256" key="4">
    <source>
        <dbReference type="ARBA" id="ARBA00022763"/>
    </source>
</evidence>
<evidence type="ECO:0000256" key="9">
    <source>
        <dbReference type="ARBA" id="ARBA00023204"/>
    </source>
</evidence>
<accession>A0A6J6IYX2</accession>
<dbReference type="InterPro" id="IPR010979">
    <property type="entry name" value="Ribosomal_uS13-like_H2TH"/>
</dbReference>
<dbReference type="EMBL" id="CAEZVN010000027">
    <property type="protein sequence ID" value="CAB4629791.1"/>
    <property type="molecule type" value="Genomic_DNA"/>
</dbReference>
<dbReference type="Pfam" id="PF01149">
    <property type="entry name" value="Fapy_DNA_glyco"/>
    <property type="match status" value="1"/>
</dbReference>
<organism evidence="15">
    <name type="scientific">freshwater metagenome</name>
    <dbReference type="NCBI Taxonomy" id="449393"/>
    <lineage>
        <taxon>unclassified sequences</taxon>
        <taxon>metagenomes</taxon>
        <taxon>ecological metagenomes</taxon>
    </lineage>
</organism>
<dbReference type="GO" id="GO:0140078">
    <property type="term" value="F:class I DNA-(apurinic or apyrimidinic site) endonuclease activity"/>
    <property type="evidence" value="ECO:0007669"/>
    <property type="project" value="UniProtKB-EC"/>
</dbReference>
<gene>
    <name evidence="15" type="ORF">UFOPK2001_00444</name>
</gene>
<evidence type="ECO:0000256" key="3">
    <source>
        <dbReference type="ARBA" id="ARBA00022723"/>
    </source>
</evidence>
<evidence type="ECO:0000256" key="2">
    <source>
        <dbReference type="ARBA" id="ARBA00012720"/>
    </source>
</evidence>
<keyword evidence="3" id="KW-0479">Metal-binding</keyword>
<dbReference type="GO" id="GO:0008270">
    <property type="term" value="F:zinc ion binding"/>
    <property type="evidence" value="ECO:0007669"/>
    <property type="project" value="UniProtKB-KW"/>
</dbReference>
<dbReference type="GO" id="GO:0000703">
    <property type="term" value="F:oxidized pyrimidine nucleobase lesion DNA N-glycosylase activity"/>
    <property type="evidence" value="ECO:0007669"/>
    <property type="project" value="TreeGrafter"/>
</dbReference>
<sequence>MPEGHTVHRTANEFNELFSGKPLEVVSPQGRFADSAKLISGRTLVSARAIGKQMFLVFDNDLTLRIHLGIYGKWNYHRLSSPDALLPEPVGQVRARFSNLSAAADLRGPTVCEVITQDEVAAVERRLGPDPLNPNPKNQEAERFIERVLKSRTSIGLQLMNQDVIAGIGNVYRAELLFRAGISPHVPGNSVPREQLQAIWDDSVKLLKVGVATGVMITRDELFKKRPKKADRYFTYKREGLPCRVCGTNISIELLAARKLYWCAGCQS</sequence>
<name>A0A6J6IYX2_9ZZZZ</name>
<keyword evidence="12" id="KW-0326">Glycosidase</keyword>
<feature type="domain" description="FPG-type" evidence="13">
    <location>
        <begin position="234"/>
        <end position="268"/>
    </location>
</feature>
<proteinExistence type="inferred from homology"/>
<keyword evidence="8" id="KW-0238">DNA-binding</keyword>
<dbReference type="GO" id="GO:0003684">
    <property type="term" value="F:damaged DNA binding"/>
    <property type="evidence" value="ECO:0007669"/>
    <property type="project" value="InterPro"/>
</dbReference>
<dbReference type="EC" id="4.2.99.18" evidence="2"/>
<evidence type="ECO:0000259" key="14">
    <source>
        <dbReference type="PROSITE" id="PS51068"/>
    </source>
</evidence>
<evidence type="ECO:0000256" key="8">
    <source>
        <dbReference type="ARBA" id="ARBA00023125"/>
    </source>
</evidence>
<evidence type="ECO:0000259" key="13">
    <source>
        <dbReference type="PROSITE" id="PS51066"/>
    </source>
</evidence>
<keyword evidence="7" id="KW-0862">Zinc</keyword>
<evidence type="ECO:0000256" key="6">
    <source>
        <dbReference type="ARBA" id="ARBA00022801"/>
    </source>
</evidence>
<dbReference type="CDD" id="cd08970">
    <property type="entry name" value="AcNei1_N"/>
    <property type="match status" value="1"/>
</dbReference>
<dbReference type="InterPro" id="IPR000214">
    <property type="entry name" value="Znf_DNA_glyclase/AP_lyase"/>
</dbReference>
<dbReference type="InterPro" id="IPR015886">
    <property type="entry name" value="H2TH_FPG"/>
</dbReference>
<evidence type="ECO:0000256" key="10">
    <source>
        <dbReference type="ARBA" id="ARBA00023239"/>
    </source>
</evidence>
<dbReference type="GO" id="GO:0006284">
    <property type="term" value="P:base-excision repair"/>
    <property type="evidence" value="ECO:0007669"/>
    <property type="project" value="InterPro"/>
</dbReference>
<protein>
    <recommendedName>
        <fullName evidence="2">DNA-(apurinic or apyrimidinic site) lyase</fullName>
        <ecNumber evidence="2">4.2.99.18</ecNumber>
    </recommendedName>
</protein>
<keyword evidence="4" id="KW-0227">DNA damage</keyword>
<evidence type="ECO:0000256" key="1">
    <source>
        <dbReference type="ARBA" id="ARBA00009409"/>
    </source>
</evidence>
<dbReference type="PANTHER" id="PTHR42697">
    <property type="entry name" value="ENDONUCLEASE 8"/>
    <property type="match status" value="1"/>
</dbReference>
<keyword evidence="10" id="KW-0456">Lyase</keyword>
<dbReference type="AlphaFoldDB" id="A0A6J6IYX2"/>
<dbReference type="InterPro" id="IPR012319">
    <property type="entry name" value="FPG_cat"/>
</dbReference>